<dbReference type="RefSeq" id="WP_074445715.1">
    <property type="nucleotide sequence ID" value="NZ_FMBM01000002.1"/>
</dbReference>
<keyword evidence="3 6" id="KW-1133">Transmembrane helix</keyword>
<keyword evidence="4 6" id="KW-0472">Membrane</keyword>
<dbReference type="STRING" id="1653334.GA0071312_3150"/>
<evidence type="ECO:0000256" key="6">
    <source>
        <dbReference type="SAM" id="Phobius"/>
    </source>
</evidence>
<dbReference type="EMBL" id="LJSX01000021">
    <property type="protein sequence ID" value="KPQ09854.1"/>
    <property type="molecule type" value="Genomic_DNA"/>
</dbReference>
<organism evidence="7 9">
    <name type="scientific">Saliniramus fredricksonii</name>
    <dbReference type="NCBI Taxonomy" id="1653334"/>
    <lineage>
        <taxon>Bacteria</taxon>
        <taxon>Pseudomonadati</taxon>
        <taxon>Pseudomonadota</taxon>
        <taxon>Alphaproteobacteria</taxon>
        <taxon>Hyphomicrobiales</taxon>
        <taxon>Salinarimonadaceae</taxon>
        <taxon>Saliniramus</taxon>
    </lineage>
</organism>
<sequence>MPIPILDLVVIGVVLISALLAAVRGFTREVLAIFAWIAAALAAWSFHPLLLPYTREYIGNDDIALGAAIAVVFLLTLIIVSLITVKISDMILDSAIGAIDRTLGFAFGAARGFLICIIAWFFFSHLTDGMMPGWAEEAATRPMLQAGSDGLVGMLPGDIDALLQRFDRGPEGDPGEPAELVPEQPT</sequence>
<dbReference type="AlphaFoldDB" id="A0A0P7Y6H7"/>
<dbReference type="GO" id="GO:0009403">
    <property type="term" value="P:toxin biosynthetic process"/>
    <property type="evidence" value="ECO:0007669"/>
    <property type="project" value="InterPro"/>
</dbReference>
<dbReference type="OrthoDB" id="9806894at2"/>
<reference evidence="7 9" key="1">
    <citation type="submission" date="2015-09" db="EMBL/GenBank/DDBJ databases">
        <title>Identification and resolution of microdiversity through metagenomic sequencing of parallel consortia.</title>
        <authorList>
            <person name="Nelson W.C."/>
            <person name="Romine M.F."/>
            <person name="Lindemann S.R."/>
        </authorList>
    </citation>
    <scope>NUCLEOTIDE SEQUENCE [LARGE SCALE GENOMIC DNA]</scope>
    <source>
        <strain evidence="7">HL-109</strain>
    </source>
</reference>
<comment type="caution">
    <text evidence="7">The sequence shown here is derived from an EMBL/GenBank/DDBJ whole genome shotgun (WGS) entry which is preliminary data.</text>
</comment>
<protein>
    <submittedName>
        <fullName evidence="7">Membrane protein required for colicin V production</fullName>
    </submittedName>
</protein>
<accession>A0A0P7Y6H7</accession>
<feature type="region of interest" description="Disordered" evidence="5">
    <location>
        <begin position="166"/>
        <end position="186"/>
    </location>
</feature>
<proteinExistence type="predicted"/>
<evidence type="ECO:0000256" key="3">
    <source>
        <dbReference type="ARBA" id="ARBA00022989"/>
    </source>
</evidence>
<dbReference type="GO" id="GO:0016020">
    <property type="term" value="C:membrane"/>
    <property type="evidence" value="ECO:0007669"/>
    <property type="project" value="UniProtKB-SubCell"/>
</dbReference>
<dbReference type="Proteomes" id="UP000182800">
    <property type="component" value="Unassembled WGS sequence"/>
</dbReference>
<keyword evidence="2 6" id="KW-0812">Transmembrane</keyword>
<evidence type="ECO:0000256" key="5">
    <source>
        <dbReference type="SAM" id="MobiDB-lite"/>
    </source>
</evidence>
<feature type="transmembrane region" description="Helical" evidence="6">
    <location>
        <begin position="63"/>
        <end position="83"/>
    </location>
</feature>
<feature type="transmembrane region" description="Helical" evidence="6">
    <location>
        <begin position="30"/>
        <end position="51"/>
    </location>
</feature>
<evidence type="ECO:0000313" key="7">
    <source>
        <dbReference type="EMBL" id="KPQ09854.1"/>
    </source>
</evidence>
<name>A0A0P7Y6H7_9HYPH</name>
<keyword evidence="10" id="KW-1185">Reference proteome</keyword>
<evidence type="ECO:0000313" key="8">
    <source>
        <dbReference type="EMBL" id="SCC82171.1"/>
    </source>
</evidence>
<evidence type="ECO:0000256" key="1">
    <source>
        <dbReference type="ARBA" id="ARBA00004141"/>
    </source>
</evidence>
<comment type="subcellular location">
    <subcellularLocation>
        <location evidence="1">Membrane</location>
        <topology evidence="1">Multi-pass membrane protein</topology>
    </subcellularLocation>
</comment>
<feature type="transmembrane region" description="Helical" evidence="6">
    <location>
        <begin position="6"/>
        <end position="23"/>
    </location>
</feature>
<dbReference type="InterPro" id="IPR052719">
    <property type="entry name" value="CvpA-like"/>
</dbReference>
<dbReference type="Pfam" id="PF02674">
    <property type="entry name" value="Colicin_V"/>
    <property type="match status" value="1"/>
</dbReference>
<dbReference type="InterPro" id="IPR003825">
    <property type="entry name" value="Colicin-V_CvpA"/>
</dbReference>
<dbReference type="PANTHER" id="PTHR36926:SF1">
    <property type="entry name" value="COLICIN V PRODUCTION PROTEIN"/>
    <property type="match status" value="1"/>
</dbReference>
<reference evidence="8 10" key="2">
    <citation type="submission" date="2016-08" db="EMBL/GenBank/DDBJ databases">
        <authorList>
            <person name="Varghese N."/>
            <person name="Submissions Spin"/>
        </authorList>
    </citation>
    <scope>NUCLEOTIDE SEQUENCE [LARGE SCALE GENOMIC DNA]</scope>
    <source>
        <strain evidence="8 10">HL-109</strain>
    </source>
</reference>
<evidence type="ECO:0000313" key="9">
    <source>
        <dbReference type="Proteomes" id="UP000050497"/>
    </source>
</evidence>
<dbReference type="EMBL" id="FMBM01000002">
    <property type="protein sequence ID" value="SCC82171.1"/>
    <property type="molecule type" value="Genomic_DNA"/>
</dbReference>
<evidence type="ECO:0000313" key="10">
    <source>
        <dbReference type="Proteomes" id="UP000182800"/>
    </source>
</evidence>
<feature type="transmembrane region" description="Helical" evidence="6">
    <location>
        <begin position="103"/>
        <end position="123"/>
    </location>
</feature>
<evidence type="ECO:0000256" key="2">
    <source>
        <dbReference type="ARBA" id="ARBA00022692"/>
    </source>
</evidence>
<dbReference type="PATRIC" id="fig|1653334.4.peg.315"/>
<dbReference type="PANTHER" id="PTHR36926">
    <property type="entry name" value="COLICIN V PRODUCTION PROTEIN"/>
    <property type="match status" value="1"/>
</dbReference>
<evidence type="ECO:0000256" key="4">
    <source>
        <dbReference type="ARBA" id="ARBA00023136"/>
    </source>
</evidence>
<gene>
    <name evidence="7" type="primary">cvpA</name>
    <name evidence="8" type="ORF">GA0071312_3150</name>
    <name evidence="7" type="ORF">HLUCCO17_13235</name>
</gene>
<dbReference type="Proteomes" id="UP000050497">
    <property type="component" value="Unassembled WGS sequence"/>
</dbReference>